<dbReference type="AlphaFoldDB" id="A0A9J6P758"/>
<dbReference type="Proteomes" id="UP001056429">
    <property type="component" value="Unassembled WGS sequence"/>
</dbReference>
<dbReference type="InterPro" id="IPR050744">
    <property type="entry name" value="AI-2_Isomerase_LsrG"/>
</dbReference>
<dbReference type="PROSITE" id="PS51725">
    <property type="entry name" value="ABM"/>
    <property type="match status" value="1"/>
</dbReference>
<keyword evidence="3" id="KW-1185">Reference proteome</keyword>
<gene>
    <name evidence="2" type="ORF">KDK92_18800</name>
</gene>
<sequence>MVQTVSKIYVKEDQIDEFVEVFKGMIEPTKKEKGYIQYEMYQDEENPALLIVLEQWETKEDFDNHMKSEHLGRIAPKMTEFMTKESEFNLCYKIVS</sequence>
<dbReference type="InterPro" id="IPR007138">
    <property type="entry name" value="ABM_dom"/>
</dbReference>
<dbReference type="GO" id="GO:0004497">
    <property type="term" value="F:monooxygenase activity"/>
    <property type="evidence" value="ECO:0007669"/>
    <property type="project" value="UniProtKB-KW"/>
</dbReference>
<organism evidence="2 3">
    <name type="scientific">Oceanirhabdus seepicola</name>
    <dbReference type="NCBI Taxonomy" id="2828781"/>
    <lineage>
        <taxon>Bacteria</taxon>
        <taxon>Bacillati</taxon>
        <taxon>Bacillota</taxon>
        <taxon>Clostridia</taxon>
        <taxon>Eubacteriales</taxon>
        <taxon>Clostridiaceae</taxon>
        <taxon>Oceanirhabdus</taxon>
    </lineage>
</organism>
<dbReference type="PANTHER" id="PTHR33336:SF15">
    <property type="entry name" value="ABM DOMAIN-CONTAINING PROTEIN"/>
    <property type="match status" value="1"/>
</dbReference>
<reference evidence="2" key="1">
    <citation type="journal article" date="2021" name="mSystems">
        <title>Bacteria and Archaea Synergistically Convert Glycine Betaine to Biogenic Methane in the Formosa Cold Seep of the South China Sea.</title>
        <authorList>
            <person name="Li L."/>
            <person name="Zhang W."/>
            <person name="Zhang S."/>
            <person name="Song L."/>
            <person name="Sun Q."/>
            <person name="Zhang H."/>
            <person name="Xiang H."/>
            <person name="Dong X."/>
        </authorList>
    </citation>
    <scope>NUCLEOTIDE SEQUENCE</scope>
    <source>
        <strain evidence="2">ZWT</strain>
    </source>
</reference>
<evidence type="ECO:0000259" key="1">
    <source>
        <dbReference type="PROSITE" id="PS51725"/>
    </source>
</evidence>
<proteinExistence type="predicted"/>
<dbReference type="InterPro" id="IPR011008">
    <property type="entry name" value="Dimeric_a/b-barrel"/>
</dbReference>
<dbReference type="Gene3D" id="3.30.70.100">
    <property type="match status" value="1"/>
</dbReference>
<feature type="domain" description="ABM" evidence="1">
    <location>
        <begin position="2"/>
        <end position="90"/>
    </location>
</feature>
<dbReference type="PANTHER" id="PTHR33336">
    <property type="entry name" value="QUINOL MONOOXYGENASE YGIN-RELATED"/>
    <property type="match status" value="1"/>
</dbReference>
<evidence type="ECO:0000313" key="2">
    <source>
        <dbReference type="EMBL" id="MCM1991793.1"/>
    </source>
</evidence>
<dbReference type="RefSeq" id="WP_250860931.1">
    <property type="nucleotide sequence ID" value="NZ_JAGSOJ010000004.1"/>
</dbReference>
<evidence type="ECO:0000313" key="3">
    <source>
        <dbReference type="Proteomes" id="UP001056429"/>
    </source>
</evidence>
<name>A0A9J6P758_9CLOT</name>
<dbReference type="Pfam" id="PF03992">
    <property type="entry name" value="ABM"/>
    <property type="match status" value="1"/>
</dbReference>
<keyword evidence="2" id="KW-0503">Monooxygenase</keyword>
<accession>A0A9J6P758</accession>
<reference evidence="2" key="2">
    <citation type="submission" date="2021-04" db="EMBL/GenBank/DDBJ databases">
        <authorList>
            <person name="Dong X."/>
        </authorList>
    </citation>
    <scope>NUCLEOTIDE SEQUENCE</scope>
    <source>
        <strain evidence="2">ZWT</strain>
    </source>
</reference>
<comment type="caution">
    <text evidence="2">The sequence shown here is derived from an EMBL/GenBank/DDBJ whole genome shotgun (WGS) entry which is preliminary data.</text>
</comment>
<dbReference type="EMBL" id="JAGSOJ010000004">
    <property type="protein sequence ID" value="MCM1991793.1"/>
    <property type="molecule type" value="Genomic_DNA"/>
</dbReference>
<dbReference type="SUPFAM" id="SSF54909">
    <property type="entry name" value="Dimeric alpha+beta barrel"/>
    <property type="match status" value="1"/>
</dbReference>
<protein>
    <submittedName>
        <fullName evidence="2">Antibiotic biosynthesis monooxygenase</fullName>
    </submittedName>
</protein>
<keyword evidence="2" id="KW-0560">Oxidoreductase</keyword>